<dbReference type="Gene3D" id="3.30.9.10">
    <property type="entry name" value="D-Amino Acid Oxidase, subunit A, domain 2"/>
    <property type="match status" value="1"/>
</dbReference>
<evidence type="ECO:0000256" key="1">
    <source>
        <dbReference type="ARBA" id="ARBA00023002"/>
    </source>
</evidence>
<dbReference type="OrthoDB" id="9805337at2"/>
<dbReference type="AlphaFoldDB" id="A0A285TGG5"/>
<dbReference type="InterPro" id="IPR036188">
    <property type="entry name" value="FAD/NAD-bd_sf"/>
</dbReference>
<accession>A0A285TGG5</accession>
<dbReference type="GO" id="GO:0016491">
    <property type="term" value="F:oxidoreductase activity"/>
    <property type="evidence" value="ECO:0007669"/>
    <property type="project" value="UniProtKB-KW"/>
</dbReference>
<feature type="domain" description="FAD dependent oxidoreductase" evidence="2">
    <location>
        <begin position="7"/>
        <end position="396"/>
    </location>
</feature>
<organism evidence="3 4">
    <name type="scientific">Stappia indica</name>
    <dbReference type="NCBI Taxonomy" id="538381"/>
    <lineage>
        <taxon>Bacteria</taxon>
        <taxon>Pseudomonadati</taxon>
        <taxon>Pseudomonadota</taxon>
        <taxon>Alphaproteobacteria</taxon>
        <taxon>Hyphomicrobiales</taxon>
        <taxon>Stappiaceae</taxon>
        <taxon>Stappia</taxon>
    </lineage>
</organism>
<evidence type="ECO:0000259" key="2">
    <source>
        <dbReference type="Pfam" id="PF01266"/>
    </source>
</evidence>
<name>A0A285TGG5_9HYPH</name>
<dbReference type="GO" id="GO:0005737">
    <property type="term" value="C:cytoplasm"/>
    <property type="evidence" value="ECO:0007669"/>
    <property type="project" value="TreeGrafter"/>
</dbReference>
<keyword evidence="1" id="KW-0560">Oxidoreductase</keyword>
<protein>
    <submittedName>
        <fullName evidence="3">D-amino-acid dehydrogenase</fullName>
    </submittedName>
</protein>
<dbReference type="SUPFAM" id="SSF51905">
    <property type="entry name" value="FAD/NAD(P)-binding domain"/>
    <property type="match status" value="1"/>
</dbReference>
<dbReference type="Pfam" id="PF01266">
    <property type="entry name" value="DAO"/>
    <property type="match status" value="1"/>
</dbReference>
<sequence length="414" mass="44141">MGDRSEVTIIGAGIIGLATAAALLERGHAVTVIDRDEPGSGTSRGNAAGIAWTDVAPLASPGIWRKAPGWLLDPLGPLTIRPSYALSILPWMLRFVQASRPAAWRRSIGAIAALNAAALPAWERLWRESGTLNRVKREGCLDVFDKPAEIARAQAGWQLQRDHGIEVRELSGPELRDMEPDLGPTVAGGAFLPGWVQVDDPHGMCLDLAAHVRARGGTIERGEVAAITRCSQGVVLRMREGPVRRAPHVVLACGAWSRRLAAGIGEDVPLDTERGYNITVPDPGVSFRRFIMLAGYGFVLSPLAKGLRIGGAVEFGGLEAAPDWRRVDALVARAGKVVPKLDATTGERWMGFRPSLPDSLPVISPSRRVPGLIHAFGHAHHGLTQAAVTGDLVAALIAGEQPAIDLAPYAVDRF</sequence>
<proteinExistence type="predicted"/>
<dbReference type="PANTHER" id="PTHR13847:SF289">
    <property type="entry name" value="GLYCINE OXIDASE"/>
    <property type="match status" value="1"/>
</dbReference>
<dbReference type="Gene3D" id="3.50.50.60">
    <property type="entry name" value="FAD/NAD(P)-binding domain"/>
    <property type="match status" value="2"/>
</dbReference>
<dbReference type="InterPro" id="IPR006076">
    <property type="entry name" value="FAD-dep_OxRdtase"/>
</dbReference>
<dbReference type="RefSeq" id="WP_097175948.1">
    <property type="nucleotide sequence ID" value="NZ_OBML01000011.1"/>
</dbReference>
<dbReference type="STRING" id="538381.GCA_001696535_01839"/>
<dbReference type="SUPFAM" id="SSF54373">
    <property type="entry name" value="FAD-linked reductases, C-terminal domain"/>
    <property type="match status" value="1"/>
</dbReference>
<gene>
    <name evidence="3" type="ORF">SAMN05421512_1114</name>
</gene>
<evidence type="ECO:0000313" key="4">
    <source>
        <dbReference type="Proteomes" id="UP000219331"/>
    </source>
</evidence>
<reference evidence="3 4" key="1">
    <citation type="submission" date="2017-08" db="EMBL/GenBank/DDBJ databases">
        <authorList>
            <person name="de Groot N.N."/>
        </authorList>
    </citation>
    <scope>NUCLEOTIDE SEQUENCE [LARGE SCALE GENOMIC DNA]</scope>
    <source>
        <strain evidence="3 4">USBA 352</strain>
    </source>
</reference>
<keyword evidence="4" id="KW-1185">Reference proteome</keyword>
<dbReference type="PANTHER" id="PTHR13847">
    <property type="entry name" value="SARCOSINE DEHYDROGENASE-RELATED"/>
    <property type="match status" value="1"/>
</dbReference>
<evidence type="ECO:0000313" key="3">
    <source>
        <dbReference type="EMBL" id="SOC21173.1"/>
    </source>
</evidence>
<dbReference type="Proteomes" id="UP000219331">
    <property type="component" value="Unassembled WGS sequence"/>
</dbReference>
<dbReference type="EMBL" id="OBML01000011">
    <property type="protein sequence ID" value="SOC21173.1"/>
    <property type="molecule type" value="Genomic_DNA"/>
</dbReference>